<keyword evidence="2" id="KW-1185">Reference proteome</keyword>
<name>A0A840ZME0_9HYPH</name>
<gene>
    <name evidence="1" type="ORF">HNR00_003074</name>
</gene>
<dbReference type="AlphaFoldDB" id="A0A840ZME0"/>
<sequence>MVRALRETDVVSRLRAACKEAGGQSRWADSAGVTPQYVSDVLLGRRAPGDSVLRPLGLQRDIRYVPREPESVELCDADGVVLVRAERVFS</sequence>
<organism evidence="1 2">
    <name type="scientific">Methylorubrum rhodinum</name>
    <dbReference type="NCBI Taxonomy" id="29428"/>
    <lineage>
        <taxon>Bacteria</taxon>
        <taxon>Pseudomonadati</taxon>
        <taxon>Pseudomonadota</taxon>
        <taxon>Alphaproteobacteria</taxon>
        <taxon>Hyphomicrobiales</taxon>
        <taxon>Methylobacteriaceae</taxon>
        <taxon>Methylorubrum</taxon>
    </lineage>
</organism>
<reference evidence="1 2" key="1">
    <citation type="submission" date="2020-08" db="EMBL/GenBank/DDBJ databases">
        <title>Genomic Encyclopedia of Type Strains, Phase IV (KMG-IV): sequencing the most valuable type-strain genomes for metagenomic binning, comparative biology and taxonomic classification.</title>
        <authorList>
            <person name="Goeker M."/>
        </authorList>
    </citation>
    <scope>NUCLEOTIDE SEQUENCE [LARGE SCALE GENOMIC DNA]</scope>
    <source>
        <strain evidence="1 2">DSM 2163</strain>
    </source>
</reference>
<dbReference type="Proteomes" id="UP000583454">
    <property type="component" value="Unassembled WGS sequence"/>
</dbReference>
<evidence type="ECO:0008006" key="3">
    <source>
        <dbReference type="Google" id="ProtNLM"/>
    </source>
</evidence>
<comment type="caution">
    <text evidence="1">The sequence shown here is derived from an EMBL/GenBank/DDBJ whole genome shotgun (WGS) entry which is preliminary data.</text>
</comment>
<dbReference type="EMBL" id="JACHOP010000013">
    <property type="protein sequence ID" value="MBB5758354.1"/>
    <property type="molecule type" value="Genomic_DNA"/>
</dbReference>
<evidence type="ECO:0000313" key="1">
    <source>
        <dbReference type="EMBL" id="MBB5758354.1"/>
    </source>
</evidence>
<accession>A0A840ZME0</accession>
<evidence type="ECO:0000313" key="2">
    <source>
        <dbReference type="Proteomes" id="UP000583454"/>
    </source>
</evidence>
<proteinExistence type="predicted"/>
<protein>
    <recommendedName>
        <fullName evidence="3">Helix-turn-helix domain-containing protein</fullName>
    </recommendedName>
</protein>